<accession>A0AAD7LV90</accession>
<protein>
    <submittedName>
        <fullName evidence="1">Uncharacterized protein</fullName>
    </submittedName>
</protein>
<comment type="caution">
    <text evidence="1">The sequence shown here is derived from an EMBL/GenBank/DDBJ whole genome shotgun (WGS) entry which is preliminary data.</text>
</comment>
<dbReference type="Proteomes" id="UP001163823">
    <property type="component" value="Chromosome 6"/>
</dbReference>
<dbReference type="KEGG" id="qsa:O6P43_014697"/>
<dbReference type="AlphaFoldDB" id="A0AAD7LV90"/>
<reference evidence="1" key="1">
    <citation type="journal article" date="2023" name="Science">
        <title>Elucidation of the pathway for biosynthesis of saponin adjuvants from the soapbark tree.</title>
        <authorList>
            <person name="Reed J."/>
            <person name="Orme A."/>
            <person name="El-Demerdash A."/>
            <person name="Owen C."/>
            <person name="Martin L.B.B."/>
            <person name="Misra R.C."/>
            <person name="Kikuchi S."/>
            <person name="Rejzek M."/>
            <person name="Martin A.C."/>
            <person name="Harkess A."/>
            <person name="Leebens-Mack J."/>
            <person name="Louveau T."/>
            <person name="Stephenson M.J."/>
            <person name="Osbourn A."/>
        </authorList>
    </citation>
    <scope>NUCLEOTIDE SEQUENCE</scope>
    <source>
        <strain evidence="1">S10</strain>
    </source>
</reference>
<evidence type="ECO:0000313" key="2">
    <source>
        <dbReference type="Proteomes" id="UP001163823"/>
    </source>
</evidence>
<evidence type="ECO:0000313" key="1">
    <source>
        <dbReference type="EMBL" id="KAJ7964971.1"/>
    </source>
</evidence>
<name>A0AAD7LV90_QUISA</name>
<sequence>MAISMPCMLIDVCPGIVGIVVVSLSPEILGAAVVEVGDWSMVGSSRACSCDGFAMGDGDMVEVNLGTSNGGFWEICALKIGD</sequence>
<keyword evidence="2" id="KW-1185">Reference proteome</keyword>
<dbReference type="EMBL" id="JARAOO010000006">
    <property type="protein sequence ID" value="KAJ7964971.1"/>
    <property type="molecule type" value="Genomic_DNA"/>
</dbReference>
<gene>
    <name evidence="1" type="ORF">O6P43_014697</name>
</gene>
<proteinExistence type="predicted"/>
<organism evidence="1 2">
    <name type="scientific">Quillaja saponaria</name>
    <name type="common">Soap bark tree</name>
    <dbReference type="NCBI Taxonomy" id="32244"/>
    <lineage>
        <taxon>Eukaryota</taxon>
        <taxon>Viridiplantae</taxon>
        <taxon>Streptophyta</taxon>
        <taxon>Embryophyta</taxon>
        <taxon>Tracheophyta</taxon>
        <taxon>Spermatophyta</taxon>
        <taxon>Magnoliopsida</taxon>
        <taxon>eudicotyledons</taxon>
        <taxon>Gunneridae</taxon>
        <taxon>Pentapetalae</taxon>
        <taxon>rosids</taxon>
        <taxon>fabids</taxon>
        <taxon>Fabales</taxon>
        <taxon>Quillajaceae</taxon>
        <taxon>Quillaja</taxon>
    </lineage>
</organism>